<dbReference type="Pfam" id="PF04392">
    <property type="entry name" value="ABC_sub_bind"/>
    <property type="match status" value="1"/>
</dbReference>
<reference evidence="1" key="1">
    <citation type="submission" date="2019-03" db="EMBL/GenBank/DDBJ databases">
        <authorList>
            <person name="Hao L."/>
        </authorList>
    </citation>
    <scope>NUCLEOTIDE SEQUENCE</scope>
</reference>
<accession>A0A485M818</accession>
<name>A0A485M818_9ZZZZ</name>
<dbReference type="PANTHER" id="PTHR35271:SF1">
    <property type="entry name" value="ABC TRANSPORTER, SUBSTRATE-BINDING LIPOPROTEIN"/>
    <property type="match status" value="1"/>
</dbReference>
<evidence type="ECO:0000313" key="1">
    <source>
        <dbReference type="EMBL" id="VFU18240.1"/>
    </source>
</evidence>
<dbReference type="InterPro" id="IPR007487">
    <property type="entry name" value="ABC_transpt-TYRBP-like"/>
</dbReference>
<dbReference type="AlphaFoldDB" id="A0A485M818"/>
<gene>
    <name evidence="1" type="ORF">SCFA_80001</name>
</gene>
<dbReference type="Gene3D" id="3.40.50.2300">
    <property type="match status" value="2"/>
</dbReference>
<dbReference type="SUPFAM" id="SSF53822">
    <property type="entry name" value="Periplasmic binding protein-like I"/>
    <property type="match status" value="1"/>
</dbReference>
<proteinExistence type="predicted"/>
<dbReference type="InterPro" id="IPR028082">
    <property type="entry name" value="Peripla_BP_I"/>
</dbReference>
<dbReference type="EMBL" id="CAADRM010000147">
    <property type="protein sequence ID" value="VFU18240.1"/>
    <property type="molecule type" value="Genomic_DNA"/>
</dbReference>
<dbReference type="PANTHER" id="PTHR35271">
    <property type="entry name" value="ABC TRANSPORTER, SUBSTRATE-BINDING LIPOPROTEIN-RELATED"/>
    <property type="match status" value="1"/>
</dbReference>
<sequence>MKKILFTFLFVFALVQQGSAGQQFHIEVLQVSNIELFDMTYNGFLEELAKHGIIEGENLTVNRHVIDADADASLWEKVGILFKIKNAASAIVDAKPDLVFTISTPATKYSRKKIVDAGIPLVFSAVANPVVVGCKSQEVPDVGFTGATLYLDPLALLTLSQMAVPGIKLMGMIHSDDDNAIAFAEESQRKAPQLGFTIVTKQIRKSDPVKPAAAELLAAGIDSIGVPLDTYYGLKDSLAGKEILDFARENNMPLFAYMNYPIAGAVLYIGPDFKYVGGLSGKQAAQILLEGKKPEDLPILKQEELFVFTDPATVERLGLTFPEALTNIAKPAKFVR</sequence>
<organism evidence="1">
    <name type="scientific">anaerobic digester metagenome</name>
    <dbReference type="NCBI Taxonomy" id="1263854"/>
    <lineage>
        <taxon>unclassified sequences</taxon>
        <taxon>metagenomes</taxon>
        <taxon>ecological metagenomes</taxon>
    </lineage>
</organism>
<protein>
    <submittedName>
        <fullName evidence="1">ABC transporter substrate binding protein</fullName>
    </submittedName>
</protein>